<dbReference type="PROSITE" id="PS00021">
    <property type="entry name" value="KRINGLE_1"/>
    <property type="match status" value="1"/>
</dbReference>
<evidence type="ECO:0000256" key="4">
    <source>
        <dbReference type="ARBA" id="ARBA00022989"/>
    </source>
</evidence>
<evidence type="ECO:0000256" key="9">
    <source>
        <dbReference type="SAM" id="MobiDB-lite"/>
    </source>
</evidence>
<evidence type="ECO:0000313" key="11">
    <source>
        <dbReference type="EMBL" id="ORZ23125.1"/>
    </source>
</evidence>
<keyword evidence="3 10" id="KW-0812">Transmembrane</keyword>
<keyword evidence="4 10" id="KW-1133">Transmembrane helix</keyword>
<organism evidence="11 12">
    <name type="scientific">Absidia repens</name>
    <dbReference type="NCBI Taxonomy" id="90262"/>
    <lineage>
        <taxon>Eukaryota</taxon>
        <taxon>Fungi</taxon>
        <taxon>Fungi incertae sedis</taxon>
        <taxon>Mucoromycota</taxon>
        <taxon>Mucoromycotina</taxon>
        <taxon>Mucoromycetes</taxon>
        <taxon>Mucorales</taxon>
        <taxon>Cunninghamellaceae</taxon>
        <taxon>Absidia</taxon>
    </lineage>
</organism>
<gene>
    <name evidence="11" type="ORF">BCR42DRAFT_404033</name>
</gene>
<comment type="caution">
    <text evidence="11">The sequence shown here is derived from an EMBL/GenBank/DDBJ whole genome shotgun (WGS) entry which is preliminary data.</text>
</comment>
<evidence type="ECO:0000256" key="5">
    <source>
        <dbReference type="ARBA" id="ARBA00023054"/>
    </source>
</evidence>
<dbReference type="STRING" id="90262.A0A1X2IVM5"/>
<accession>A0A1X2IVM5</accession>
<dbReference type="Proteomes" id="UP000193560">
    <property type="component" value="Unassembled WGS sequence"/>
</dbReference>
<dbReference type="OrthoDB" id="1552at2759"/>
<dbReference type="AlphaFoldDB" id="A0A1X2IVM5"/>
<dbReference type="EMBL" id="MCGE01000003">
    <property type="protein sequence ID" value="ORZ23125.1"/>
    <property type="molecule type" value="Genomic_DNA"/>
</dbReference>
<feature type="transmembrane region" description="Helical" evidence="10">
    <location>
        <begin position="290"/>
        <end position="311"/>
    </location>
</feature>
<evidence type="ECO:0008006" key="13">
    <source>
        <dbReference type="Google" id="ProtNLM"/>
    </source>
</evidence>
<dbReference type="InterPro" id="IPR024461">
    <property type="entry name" value="CCDC90-like"/>
</dbReference>
<dbReference type="PANTHER" id="PTHR14360:SF12">
    <property type="entry name" value="MOZ PROTEIN REPRESENTS A CHROMATIN-ASSOCIATED ACETYLTRANSFERASE"/>
    <property type="match status" value="1"/>
</dbReference>
<dbReference type="Pfam" id="PF07798">
    <property type="entry name" value="CCDC90-like"/>
    <property type="match status" value="1"/>
</dbReference>
<protein>
    <recommendedName>
        <fullName evidence="13">DUF1640-domain-containing protein</fullName>
    </recommendedName>
</protein>
<comment type="subcellular location">
    <subcellularLocation>
        <location evidence="2">Membrane</location>
    </subcellularLocation>
    <subcellularLocation>
        <location evidence="1">Mitochondrion</location>
    </subcellularLocation>
</comment>
<evidence type="ECO:0000256" key="10">
    <source>
        <dbReference type="SAM" id="Phobius"/>
    </source>
</evidence>
<evidence type="ECO:0000256" key="2">
    <source>
        <dbReference type="ARBA" id="ARBA00004370"/>
    </source>
</evidence>
<dbReference type="InterPro" id="IPR018056">
    <property type="entry name" value="Kringle_CS"/>
</dbReference>
<dbReference type="SUPFAM" id="SSF56954">
    <property type="entry name" value="Outer membrane efflux proteins (OEP)"/>
    <property type="match status" value="1"/>
</dbReference>
<evidence type="ECO:0000256" key="3">
    <source>
        <dbReference type="ARBA" id="ARBA00022692"/>
    </source>
</evidence>
<proteinExistence type="predicted"/>
<evidence type="ECO:0000256" key="7">
    <source>
        <dbReference type="ARBA" id="ARBA00023136"/>
    </source>
</evidence>
<evidence type="ECO:0000256" key="1">
    <source>
        <dbReference type="ARBA" id="ARBA00004173"/>
    </source>
</evidence>
<keyword evidence="7 10" id="KW-0472">Membrane</keyword>
<name>A0A1X2IVM5_9FUNG</name>
<dbReference type="GO" id="GO:0016020">
    <property type="term" value="C:membrane"/>
    <property type="evidence" value="ECO:0007669"/>
    <property type="project" value="UniProtKB-SubCell"/>
</dbReference>
<feature type="compositionally biased region" description="Polar residues" evidence="9">
    <location>
        <begin position="64"/>
        <end position="79"/>
    </location>
</feature>
<dbReference type="GO" id="GO:0005739">
    <property type="term" value="C:mitochondrion"/>
    <property type="evidence" value="ECO:0007669"/>
    <property type="project" value="UniProtKB-SubCell"/>
</dbReference>
<keyword evidence="5 8" id="KW-0175">Coiled coil</keyword>
<evidence type="ECO:0000313" key="12">
    <source>
        <dbReference type="Proteomes" id="UP000193560"/>
    </source>
</evidence>
<dbReference type="PANTHER" id="PTHR14360">
    <property type="entry name" value="PROTEIN FMP32, MITOCHONDRIAL"/>
    <property type="match status" value="1"/>
</dbReference>
<feature type="region of interest" description="Disordered" evidence="9">
    <location>
        <begin position="55"/>
        <end position="79"/>
    </location>
</feature>
<keyword evidence="6" id="KW-0496">Mitochondrion</keyword>
<keyword evidence="12" id="KW-1185">Reference proteome</keyword>
<sequence>MVLSSAFYRSSSQVFCRSPSSFTTGRWCKYYVSSTRPTEQPLPDLATNVTPATIHLPPPMIRPPSSTSQHHHPNSVSNKSSGDYILLDNDLSSTAAVPIILASDHHPQIDVTRPSPKANSVLHRSPSASSTLTHHFDTFALVERLQTEGGFTKKQARFLMEIMQQQIRARVVTTKDDLLASSQLENEAHVLSASIDDLRNAVTISRKNDAALLQAELTSISRDIENLEQQLNEDVVYLHNSIDLTLNDFRTDIRQEQKVTMIETQQVNHRLTVLQADANMALERLKWETIWQSLLSIVVTSMGLTMVGFGLSSLRSKKVAPPAIERSEIDHTLTIADMEI</sequence>
<evidence type="ECO:0000256" key="6">
    <source>
        <dbReference type="ARBA" id="ARBA00023128"/>
    </source>
</evidence>
<feature type="coiled-coil region" evidence="8">
    <location>
        <begin position="181"/>
        <end position="230"/>
    </location>
</feature>
<dbReference type="Gene3D" id="1.20.5.340">
    <property type="match status" value="1"/>
</dbReference>
<evidence type="ECO:0000256" key="8">
    <source>
        <dbReference type="SAM" id="Coils"/>
    </source>
</evidence>
<reference evidence="11 12" key="1">
    <citation type="submission" date="2016-07" db="EMBL/GenBank/DDBJ databases">
        <title>Pervasive Adenine N6-methylation of Active Genes in Fungi.</title>
        <authorList>
            <consortium name="DOE Joint Genome Institute"/>
            <person name="Mondo S.J."/>
            <person name="Dannebaum R.O."/>
            <person name="Kuo R.C."/>
            <person name="Labutti K."/>
            <person name="Haridas S."/>
            <person name="Kuo A."/>
            <person name="Salamov A."/>
            <person name="Ahrendt S.R."/>
            <person name="Lipzen A."/>
            <person name="Sullivan W."/>
            <person name="Andreopoulos W.B."/>
            <person name="Clum A."/>
            <person name="Lindquist E."/>
            <person name="Daum C."/>
            <person name="Ramamoorthy G.K."/>
            <person name="Gryganskyi A."/>
            <person name="Culley D."/>
            <person name="Magnuson J.K."/>
            <person name="James T.Y."/>
            <person name="O'Malley M.A."/>
            <person name="Stajich J.E."/>
            <person name="Spatafora J.W."/>
            <person name="Visel A."/>
            <person name="Grigoriev I.V."/>
        </authorList>
    </citation>
    <scope>NUCLEOTIDE SEQUENCE [LARGE SCALE GENOMIC DNA]</scope>
    <source>
        <strain evidence="11 12">NRRL 1336</strain>
    </source>
</reference>